<protein>
    <submittedName>
        <fullName evidence="2">Inovirus Gp2 family protein</fullName>
    </submittedName>
</protein>
<name>A0A7X3F482_9PSED</name>
<dbReference type="EMBL" id="WEIK01000015">
    <property type="protein sequence ID" value="MVF51029.1"/>
    <property type="molecule type" value="Genomic_DNA"/>
</dbReference>
<reference evidence="2 3" key="1">
    <citation type="submission" date="2019-10" db="EMBL/GenBank/DDBJ databases">
        <title>XDR Pseudomonas monteilii producing IMP-16 from LCR.</title>
        <authorList>
            <person name="Ballaben A."/>
            <person name="Doi Y."/>
        </authorList>
    </citation>
    <scope>NUCLEOTIDE SEQUENCE [LARGE SCALE GENOMIC DNA]</scope>
    <source>
        <strain evidence="2 3">597/14</strain>
    </source>
</reference>
<feature type="domain" description="YagK/YfjJ C-terminal" evidence="1">
    <location>
        <begin position="156"/>
        <end position="232"/>
    </location>
</feature>
<dbReference type="Pfam" id="PF11726">
    <property type="entry name" value="YagK_YfjJ_C"/>
    <property type="match status" value="1"/>
</dbReference>
<dbReference type="AlphaFoldDB" id="A0A7X3F482"/>
<comment type="caution">
    <text evidence="2">The sequence shown here is derived from an EMBL/GenBank/DDBJ whole genome shotgun (WGS) entry which is preliminary data.</text>
</comment>
<evidence type="ECO:0000313" key="3">
    <source>
        <dbReference type="Proteomes" id="UP000440965"/>
    </source>
</evidence>
<accession>A0A7X3F482</accession>
<dbReference type="InterPro" id="IPR057271">
    <property type="entry name" value="YagK_YfjJ_C"/>
</dbReference>
<gene>
    <name evidence="2" type="ORF">F9Z43_17280</name>
</gene>
<dbReference type="Proteomes" id="UP000440965">
    <property type="component" value="Unassembled WGS sequence"/>
</dbReference>
<organism evidence="2 3">
    <name type="scientific">Pseudomonas monteilii</name>
    <dbReference type="NCBI Taxonomy" id="76759"/>
    <lineage>
        <taxon>Bacteria</taxon>
        <taxon>Pseudomonadati</taxon>
        <taxon>Pseudomonadota</taxon>
        <taxon>Gammaproteobacteria</taxon>
        <taxon>Pseudomonadales</taxon>
        <taxon>Pseudomonadaceae</taxon>
        <taxon>Pseudomonas</taxon>
    </lineage>
</organism>
<evidence type="ECO:0000313" key="2">
    <source>
        <dbReference type="EMBL" id="MVF51029.1"/>
    </source>
</evidence>
<dbReference type="RefSeq" id="WP_034023890.1">
    <property type="nucleotide sequence ID" value="NZ_JBFUNT010000015.1"/>
</dbReference>
<proteinExistence type="predicted"/>
<evidence type="ECO:0000259" key="1">
    <source>
        <dbReference type="Pfam" id="PF11726"/>
    </source>
</evidence>
<sequence>MTKQNANTLQSQSDIAIRIERLINAIQRTDSQACRISYSKHGDEQVRETMLSKYFDGIVQMVALLDGDVAYQYSWHLSLLQEACQAIGIERSPFGITCLNEGETRYLSTSDTLNELTKCIRTLLAQKRFKRREHDQRYQAIQQEVEVDRYVDAMFDRYARICVIRVDLYYRAEVQARLRVERVFDDLNRLIAERERNLIFDHEIGYICSVEQGEDRGYHIHAAFFFNGAEVSADIYRAQRIGELWERITRGQGYFHNCNLEKDKYQDRLGLGLIHRRDLNGRANVLCAMRYLVKNDQHLRLKPVGARCLRKGQARKVSGIPNRSIPLRGAEQTCR</sequence>